<dbReference type="EMBL" id="LT629701">
    <property type="protein sequence ID" value="SDM78455.1"/>
    <property type="molecule type" value="Genomic_DNA"/>
</dbReference>
<dbReference type="GO" id="GO:0016020">
    <property type="term" value="C:membrane"/>
    <property type="evidence" value="ECO:0007669"/>
    <property type="project" value="UniProtKB-SubCell"/>
</dbReference>
<dbReference type="Pfam" id="PF12698">
    <property type="entry name" value="ABC2_membrane_3"/>
    <property type="match status" value="1"/>
</dbReference>
<feature type="transmembrane region" description="Helical" evidence="5">
    <location>
        <begin position="566"/>
        <end position="585"/>
    </location>
</feature>
<dbReference type="NCBIfam" id="TIGR03061">
    <property type="entry name" value="pip_yhgE_Nterm"/>
    <property type="match status" value="1"/>
</dbReference>
<evidence type="ECO:0000313" key="8">
    <source>
        <dbReference type="Proteomes" id="UP000183376"/>
    </source>
</evidence>
<reference evidence="7 8" key="1">
    <citation type="submission" date="2016-10" db="EMBL/GenBank/DDBJ databases">
        <authorList>
            <person name="de Groot N.N."/>
        </authorList>
    </citation>
    <scope>NUCLEOTIDE SEQUENCE [LARGE SCALE GENOMIC DNA]</scope>
    <source>
        <strain evidence="7 8">DSM 44149</strain>
    </source>
</reference>
<dbReference type="STRING" id="211114.SAMN04489726_3353"/>
<gene>
    <name evidence="7" type="ORF">SAMN04489726_3353</name>
</gene>
<evidence type="ECO:0000256" key="5">
    <source>
        <dbReference type="SAM" id="Phobius"/>
    </source>
</evidence>
<dbReference type="PANTHER" id="PTHR43077:SF5">
    <property type="entry name" value="PHAGE INFECTION PROTEIN"/>
    <property type="match status" value="1"/>
</dbReference>
<organism evidence="7 8">
    <name type="scientific">Allokutzneria albata</name>
    <name type="common">Kibdelosporangium albatum</name>
    <dbReference type="NCBI Taxonomy" id="211114"/>
    <lineage>
        <taxon>Bacteria</taxon>
        <taxon>Bacillati</taxon>
        <taxon>Actinomycetota</taxon>
        <taxon>Actinomycetes</taxon>
        <taxon>Pseudonocardiales</taxon>
        <taxon>Pseudonocardiaceae</taxon>
        <taxon>Allokutzneria</taxon>
    </lineage>
</organism>
<feature type="domain" description="ABC-2 type transporter transmembrane" evidence="6">
    <location>
        <begin position="387"/>
        <end position="640"/>
    </location>
</feature>
<dbReference type="OrthoDB" id="9811483at2"/>
<name>A0A1G9W317_ALLAB</name>
<comment type="subcellular location">
    <subcellularLocation>
        <location evidence="1">Membrane</location>
        <topology evidence="1">Multi-pass membrane protein</topology>
    </subcellularLocation>
</comment>
<dbReference type="InterPro" id="IPR023908">
    <property type="entry name" value="xxxLxxG_rpt"/>
</dbReference>
<sequence length="659" mass="69019">MTPFRLAANELRRLTAGKLPRLAVLAITLVPLLYGALYLYANWDPYGKLSEVPAALVVADTGATRSDGTELKAGQKIADKLDDSGTFAWTKTDAADADAGVRDGRYTFSITLPADFSQALLSPAEYKPRQGIIVMTTNDANNYLVSTIADKVVGEVRRAVASEVGTEAADKLLVGFSTMREKTQQAAEGAGKLAEGSAKVRDGVGTAREKLTELGTGLTKLAEGGQKLNDGIVKLSGGLGELRTKTAELPAKSKQLADGAKQVSDGNKQLADKGAAVADAAKQLVDTLDGKRDDIEKKLRALGLPEDQVQKVLGLLNEAGKPLHQANDKVQGLSGQLKTLANGAKQVSDGAATLAGQTPQLSSAIKQLDDGARQLAEKTPELRDGLKKASTGAGQLYEGTKPLADGAVQVADGNKELAGKLSEGVETIPNLDEQTRKDTARTIGDPISVRAIGENKAGSYGAGLAPFFLGLASWIGAFVLFLLVRPLSRRALTSGAAPWRVALGGWLPAALLGSVQVSLLFLVVTTAIGVSPANPLGTLGFMVLTSLAFTAVLHGLNALLGPSGKFVALVLLVLQLTTAGGTFPWQTTPEPLHVLHLVLPLSYVVDGLRHLIYGGGWANMGTDIGVLGGYLIFGLLLAVLAAYKQKVWTPNRLKPELVL</sequence>
<dbReference type="PANTHER" id="PTHR43077">
    <property type="entry name" value="TRANSPORT PERMEASE YVFS-RELATED"/>
    <property type="match status" value="1"/>
</dbReference>
<feature type="transmembrane region" description="Helical" evidence="5">
    <location>
        <begin position="464"/>
        <end position="484"/>
    </location>
</feature>
<keyword evidence="2 5" id="KW-0812">Transmembrane</keyword>
<keyword evidence="3 5" id="KW-1133">Transmembrane helix</keyword>
<dbReference type="InterPro" id="IPR017501">
    <property type="entry name" value="Phage_infect_YhgE_C"/>
</dbReference>
<feature type="transmembrane region" description="Helical" evidence="5">
    <location>
        <begin position="536"/>
        <end position="559"/>
    </location>
</feature>
<feature type="transmembrane region" description="Helical" evidence="5">
    <location>
        <begin position="21"/>
        <end position="41"/>
    </location>
</feature>
<evidence type="ECO:0000256" key="4">
    <source>
        <dbReference type="ARBA" id="ARBA00023136"/>
    </source>
</evidence>
<dbReference type="AlphaFoldDB" id="A0A1G9W317"/>
<dbReference type="Proteomes" id="UP000183376">
    <property type="component" value="Chromosome I"/>
</dbReference>
<dbReference type="GO" id="GO:0140359">
    <property type="term" value="F:ABC-type transporter activity"/>
    <property type="evidence" value="ECO:0007669"/>
    <property type="project" value="InterPro"/>
</dbReference>
<dbReference type="InterPro" id="IPR013525">
    <property type="entry name" value="ABC2_TM"/>
</dbReference>
<dbReference type="NCBIfam" id="TIGR03062">
    <property type="entry name" value="pip_yhgE_Cterm"/>
    <property type="match status" value="1"/>
</dbReference>
<dbReference type="NCBIfam" id="TIGR03057">
    <property type="entry name" value="xxxLxxG_by_4"/>
    <property type="match status" value="4"/>
</dbReference>
<evidence type="ECO:0000256" key="2">
    <source>
        <dbReference type="ARBA" id="ARBA00022692"/>
    </source>
</evidence>
<evidence type="ECO:0000256" key="3">
    <source>
        <dbReference type="ARBA" id="ARBA00022989"/>
    </source>
</evidence>
<dbReference type="eggNOG" id="COG1511">
    <property type="taxonomic scope" value="Bacteria"/>
</dbReference>
<feature type="transmembrane region" description="Helical" evidence="5">
    <location>
        <begin position="624"/>
        <end position="643"/>
    </location>
</feature>
<keyword evidence="8" id="KW-1185">Reference proteome</keyword>
<accession>A0A1G9W317</accession>
<protein>
    <submittedName>
        <fullName evidence="7">Putative membrane protein</fullName>
    </submittedName>
</protein>
<dbReference type="InterPro" id="IPR017500">
    <property type="entry name" value="Phage_infect_YhgE_N"/>
</dbReference>
<keyword evidence="4 5" id="KW-0472">Membrane</keyword>
<evidence type="ECO:0000259" key="6">
    <source>
        <dbReference type="Pfam" id="PF12698"/>
    </source>
</evidence>
<proteinExistence type="predicted"/>
<evidence type="ECO:0000256" key="1">
    <source>
        <dbReference type="ARBA" id="ARBA00004141"/>
    </source>
</evidence>
<evidence type="ECO:0000313" key="7">
    <source>
        <dbReference type="EMBL" id="SDM78455.1"/>
    </source>
</evidence>
<dbReference type="Gene3D" id="1.10.287.950">
    <property type="entry name" value="Methyl-accepting chemotaxis protein"/>
    <property type="match status" value="2"/>
</dbReference>
<dbReference type="InterPro" id="IPR051328">
    <property type="entry name" value="T7SS_ABC-Transporter"/>
</dbReference>
<dbReference type="RefSeq" id="WP_030431523.1">
    <property type="nucleotide sequence ID" value="NZ_JOEF01000019.1"/>
</dbReference>
<feature type="transmembrane region" description="Helical" evidence="5">
    <location>
        <begin position="505"/>
        <end position="530"/>
    </location>
</feature>